<dbReference type="InterPro" id="IPR017938">
    <property type="entry name" value="Riboflavin_synthase-like_b-brl"/>
</dbReference>
<evidence type="ECO:0000256" key="3">
    <source>
        <dbReference type="ARBA" id="ARBA00022714"/>
    </source>
</evidence>
<dbReference type="CDD" id="cd06215">
    <property type="entry name" value="FNR_iron_sulfur_binding_1"/>
    <property type="match status" value="1"/>
</dbReference>
<dbReference type="Gene3D" id="3.10.20.30">
    <property type="match status" value="1"/>
</dbReference>
<dbReference type="PROSITE" id="PS51085">
    <property type="entry name" value="2FE2S_FER_2"/>
    <property type="match status" value="1"/>
</dbReference>
<keyword evidence="7" id="KW-0408">Iron</keyword>
<dbReference type="SUPFAM" id="SSF52343">
    <property type="entry name" value="Ferredoxin reductase-like, C-terminal NADP-linked domain"/>
    <property type="match status" value="1"/>
</dbReference>
<keyword evidence="4" id="KW-0479">Metal-binding</keyword>
<dbReference type="InterPro" id="IPR039261">
    <property type="entry name" value="FNR_nucleotide-bd"/>
</dbReference>
<dbReference type="CDD" id="cd00207">
    <property type="entry name" value="fer2"/>
    <property type="match status" value="1"/>
</dbReference>
<sequence>MLTEISKTAHSQMTAIDRLAESGTWAAIPASWSSAEKKPLVCIRVVQETRDVRSFFFTGFDGHPFSFEPGQFVTLSLNIDGQAVDRCYTISSPPTRPHTFSITVKRVPSGMVSNWLHDNIRPGTTVEAYGPSGAFTPMVAPTATKYLYLSAGSGVTPLMSMLRAGMDLGLDRDIVFMHSARTPLDIVFRRELDAALSTADRLQILHVCEGVGEEPDWNGSIGRLTPTLLEQLVPDFRNREVFICGPAGYMQSVKEILKKSGHDPARYHEESFNLDAEEYENLHFPESSAKTEAIAPSESFVIRLARSGKSFSLDGAKSILVAAKREGAKVASSCSQGMCGTCKTSILEGTVDMKHNGGIRQREIDKGMCLICCSTPTSDVVLDL</sequence>
<evidence type="ECO:0000256" key="8">
    <source>
        <dbReference type="ARBA" id="ARBA00023014"/>
    </source>
</evidence>
<dbReference type="InterPro" id="IPR008333">
    <property type="entry name" value="Cbr1-like_FAD-bd_dom"/>
</dbReference>
<dbReference type="Pfam" id="PF00970">
    <property type="entry name" value="FAD_binding_6"/>
    <property type="match status" value="1"/>
</dbReference>
<evidence type="ECO:0000256" key="1">
    <source>
        <dbReference type="ARBA" id="ARBA00001974"/>
    </source>
</evidence>
<dbReference type="InterPro" id="IPR001433">
    <property type="entry name" value="OxRdtase_FAD/NAD-bd"/>
</dbReference>
<evidence type="ECO:0000256" key="4">
    <source>
        <dbReference type="ARBA" id="ARBA00022723"/>
    </source>
</evidence>
<keyword evidence="2" id="KW-0285">Flavoprotein</keyword>
<dbReference type="InterPro" id="IPR006058">
    <property type="entry name" value="2Fe2S_fd_BS"/>
</dbReference>
<feature type="domain" description="2Fe-2S ferredoxin-type" evidence="10">
    <location>
        <begin position="300"/>
        <end position="384"/>
    </location>
</feature>
<dbReference type="InterPro" id="IPR012675">
    <property type="entry name" value="Beta-grasp_dom_sf"/>
</dbReference>
<evidence type="ECO:0000256" key="6">
    <source>
        <dbReference type="ARBA" id="ARBA00023002"/>
    </source>
</evidence>
<keyword evidence="5" id="KW-0274">FAD</keyword>
<dbReference type="EC" id="1.14.15.30" evidence="12"/>
<dbReference type="PROSITE" id="PS51384">
    <property type="entry name" value="FAD_FR"/>
    <property type="match status" value="1"/>
</dbReference>
<dbReference type="Proteomes" id="UP000494205">
    <property type="component" value="Unassembled WGS sequence"/>
</dbReference>
<dbReference type="RefSeq" id="WP_407070691.1">
    <property type="nucleotide sequence ID" value="NZ_CADIJZ010000004.1"/>
</dbReference>
<dbReference type="PRINTS" id="PR00406">
    <property type="entry name" value="CYTB5RDTASE"/>
</dbReference>
<evidence type="ECO:0000313" key="13">
    <source>
        <dbReference type="Proteomes" id="UP000494205"/>
    </source>
</evidence>
<dbReference type="SUPFAM" id="SSF63380">
    <property type="entry name" value="Riboflavin synthase domain-like"/>
    <property type="match status" value="1"/>
</dbReference>
<organism evidence="12 13">
    <name type="scientific">Paraburkholderia rhynchosiae</name>
    <dbReference type="NCBI Taxonomy" id="487049"/>
    <lineage>
        <taxon>Bacteria</taxon>
        <taxon>Pseudomonadati</taxon>
        <taxon>Pseudomonadota</taxon>
        <taxon>Betaproteobacteria</taxon>
        <taxon>Burkholderiales</taxon>
        <taxon>Burkholderiaceae</taxon>
        <taxon>Paraburkholderia</taxon>
    </lineage>
</organism>
<proteinExistence type="inferred from homology"/>
<dbReference type="EMBL" id="CADIJZ010000004">
    <property type="protein sequence ID" value="CAB3655572.1"/>
    <property type="molecule type" value="Genomic_DNA"/>
</dbReference>
<dbReference type="InterPro" id="IPR036010">
    <property type="entry name" value="2Fe-2S_ferredoxin-like_sf"/>
</dbReference>
<dbReference type="SUPFAM" id="SSF54292">
    <property type="entry name" value="2Fe-2S ferredoxin-like"/>
    <property type="match status" value="1"/>
</dbReference>
<gene>
    <name evidence="12" type="primary">kshB_2</name>
    <name evidence="12" type="ORF">LMG27174_01386</name>
</gene>
<keyword evidence="6 12" id="KW-0560">Oxidoreductase</keyword>
<feature type="domain" description="FAD-binding FR-type" evidence="11">
    <location>
        <begin position="35"/>
        <end position="138"/>
    </location>
</feature>
<name>A0A6J5A685_9BURK</name>
<evidence type="ECO:0000256" key="2">
    <source>
        <dbReference type="ARBA" id="ARBA00022630"/>
    </source>
</evidence>
<protein>
    <submittedName>
        <fullName evidence="12">3-ketosteroid-9-alpha-monooxygenase, ferredoxin reductase component</fullName>
        <ecNumber evidence="12">1.14.15.30</ecNumber>
    </submittedName>
</protein>
<keyword evidence="3" id="KW-0001">2Fe-2S</keyword>
<dbReference type="PANTHER" id="PTHR47354">
    <property type="entry name" value="NADH OXIDOREDUCTASE HCR"/>
    <property type="match status" value="1"/>
</dbReference>
<evidence type="ECO:0000256" key="9">
    <source>
        <dbReference type="ARBA" id="ARBA00061434"/>
    </source>
</evidence>
<reference evidence="12 13" key="1">
    <citation type="submission" date="2020-04" db="EMBL/GenBank/DDBJ databases">
        <authorList>
            <person name="De Canck E."/>
        </authorList>
    </citation>
    <scope>NUCLEOTIDE SEQUENCE [LARGE SCALE GENOMIC DNA]</scope>
    <source>
        <strain evidence="12 13">LMG 27174</strain>
    </source>
</reference>
<dbReference type="InterPro" id="IPR050415">
    <property type="entry name" value="MRET"/>
</dbReference>
<evidence type="ECO:0000313" key="12">
    <source>
        <dbReference type="EMBL" id="CAB3655572.1"/>
    </source>
</evidence>
<dbReference type="AlphaFoldDB" id="A0A6J5A685"/>
<accession>A0A6J5A685</accession>
<dbReference type="Pfam" id="PF00111">
    <property type="entry name" value="Fer2"/>
    <property type="match status" value="1"/>
</dbReference>
<dbReference type="Gene3D" id="2.40.30.10">
    <property type="entry name" value="Translation factors"/>
    <property type="match status" value="1"/>
</dbReference>
<evidence type="ECO:0000259" key="10">
    <source>
        <dbReference type="PROSITE" id="PS51085"/>
    </source>
</evidence>
<keyword evidence="8" id="KW-0411">Iron-sulfur</keyword>
<comment type="cofactor">
    <cofactor evidence="1">
        <name>FAD</name>
        <dbReference type="ChEBI" id="CHEBI:57692"/>
    </cofactor>
</comment>
<evidence type="ECO:0000259" key="11">
    <source>
        <dbReference type="PROSITE" id="PS51384"/>
    </source>
</evidence>
<dbReference type="PANTHER" id="PTHR47354:SF6">
    <property type="entry name" value="NADH OXIDOREDUCTASE HCR"/>
    <property type="match status" value="1"/>
</dbReference>
<keyword evidence="12" id="KW-0503">Monooxygenase</keyword>
<dbReference type="InterPro" id="IPR017927">
    <property type="entry name" value="FAD-bd_FR_type"/>
</dbReference>
<dbReference type="InterPro" id="IPR001041">
    <property type="entry name" value="2Fe-2S_ferredoxin-type"/>
</dbReference>
<comment type="similarity">
    <text evidence="9">In the N-terminal section; belongs to the FAD-binding oxidoreductase type 6 family.</text>
</comment>
<evidence type="ECO:0000256" key="5">
    <source>
        <dbReference type="ARBA" id="ARBA00022827"/>
    </source>
</evidence>
<dbReference type="GO" id="GO:0051537">
    <property type="term" value="F:2 iron, 2 sulfur cluster binding"/>
    <property type="evidence" value="ECO:0007669"/>
    <property type="project" value="UniProtKB-KW"/>
</dbReference>
<evidence type="ECO:0000256" key="7">
    <source>
        <dbReference type="ARBA" id="ARBA00023004"/>
    </source>
</evidence>
<dbReference type="Pfam" id="PF00175">
    <property type="entry name" value="NAD_binding_1"/>
    <property type="match status" value="1"/>
</dbReference>
<dbReference type="GO" id="GO:0036200">
    <property type="term" value="F:3-ketosteroid 9-alpha-monooxygenase activity"/>
    <property type="evidence" value="ECO:0007669"/>
    <property type="project" value="UniProtKB-EC"/>
</dbReference>
<dbReference type="PROSITE" id="PS00197">
    <property type="entry name" value="2FE2S_FER_1"/>
    <property type="match status" value="1"/>
</dbReference>
<dbReference type="Gene3D" id="3.40.50.80">
    <property type="entry name" value="Nucleotide-binding domain of ferredoxin-NADP reductase (FNR) module"/>
    <property type="match status" value="1"/>
</dbReference>
<dbReference type="GO" id="GO:0046872">
    <property type="term" value="F:metal ion binding"/>
    <property type="evidence" value="ECO:0007669"/>
    <property type="project" value="UniProtKB-KW"/>
</dbReference>